<feature type="compositionally biased region" description="Polar residues" evidence="1">
    <location>
        <begin position="175"/>
        <end position="184"/>
    </location>
</feature>
<feature type="region of interest" description="Disordered" evidence="1">
    <location>
        <begin position="479"/>
        <end position="498"/>
    </location>
</feature>
<dbReference type="Pfam" id="PF13649">
    <property type="entry name" value="Methyltransf_25"/>
    <property type="match status" value="1"/>
</dbReference>
<name>A0AAD6V3E7_9AGAR</name>
<dbReference type="PANTHER" id="PTHR43591">
    <property type="entry name" value="METHYLTRANSFERASE"/>
    <property type="match status" value="1"/>
</dbReference>
<feature type="domain" description="Methyltransferase" evidence="2">
    <location>
        <begin position="53"/>
        <end position="147"/>
    </location>
</feature>
<evidence type="ECO:0000256" key="1">
    <source>
        <dbReference type="SAM" id="MobiDB-lite"/>
    </source>
</evidence>
<dbReference type="Proteomes" id="UP001219525">
    <property type="component" value="Unassembled WGS sequence"/>
</dbReference>
<feature type="compositionally biased region" description="Low complexity" evidence="1">
    <location>
        <begin position="190"/>
        <end position="211"/>
    </location>
</feature>
<feature type="region of interest" description="Disordered" evidence="1">
    <location>
        <begin position="162"/>
        <end position="230"/>
    </location>
</feature>
<sequence length="535" mass="58769">MKLHPYTDVPYMQAYDPVVLQCERYSHQLIRRLLPEDSPTFSNYQRNPPASALDLGCGAGLWLLDAARMWRTTQFVGFDLVDVVVPALTDGSVPNVRLVRGDFLNYALPFAKDQFELVRMANLSLCVPYKQWDNVLREVHRVLAPGGRLELLDDQTVFPYGDVPAEEAPDMVPDTLTTIPQTSAHPCDPDVPVSSPSTAAPVSDSAPTTPSTISTELADEEEPVEVSTGPWSTKVTAARDLERVFSRMLATQYGMHTHPAELMPPLLARIFVEEQAQTGHVEPPMHMHLKLAPVGAAERPGVVVQGAPERRGSWLAGPPNSNSMPSTPTPNTLSHVRGGSTASTASVASALSTASMSSVTSGAWFEGMEVHRPLRFATERVQHPGLILWPATFIPVPPQELEMHATKHMQTLLGCKPALAEFVATFTDPETGARLVSEEGFEEALWEYECFRRERLNWPELPESRLEDDEMADLLTPASTRSAHHQVPRTPTADTDSSSLQTTVELFGRFELTHVRSLRVFSAIKGAAPSASMDL</sequence>
<evidence type="ECO:0000313" key="4">
    <source>
        <dbReference type="Proteomes" id="UP001219525"/>
    </source>
</evidence>
<dbReference type="CDD" id="cd02440">
    <property type="entry name" value="AdoMet_MTases"/>
    <property type="match status" value="1"/>
</dbReference>
<dbReference type="EMBL" id="JARJCW010000059">
    <property type="protein sequence ID" value="KAJ7201317.1"/>
    <property type="molecule type" value="Genomic_DNA"/>
</dbReference>
<dbReference type="InterPro" id="IPR029063">
    <property type="entry name" value="SAM-dependent_MTases_sf"/>
</dbReference>
<gene>
    <name evidence="3" type="ORF">GGX14DRAFT_371477</name>
</gene>
<dbReference type="Gene3D" id="3.40.50.150">
    <property type="entry name" value="Vaccinia Virus protein VP39"/>
    <property type="match status" value="1"/>
</dbReference>
<accession>A0AAD6V3E7</accession>
<feature type="compositionally biased region" description="Low complexity" evidence="1">
    <location>
        <begin position="318"/>
        <end position="341"/>
    </location>
</feature>
<evidence type="ECO:0000313" key="3">
    <source>
        <dbReference type="EMBL" id="KAJ7201317.1"/>
    </source>
</evidence>
<dbReference type="AlphaFoldDB" id="A0AAD6V3E7"/>
<dbReference type="SUPFAM" id="SSF53335">
    <property type="entry name" value="S-adenosyl-L-methionine-dependent methyltransferases"/>
    <property type="match status" value="1"/>
</dbReference>
<comment type="caution">
    <text evidence="3">The sequence shown here is derived from an EMBL/GenBank/DDBJ whole genome shotgun (WGS) entry which is preliminary data.</text>
</comment>
<organism evidence="3 4">
    <name type="scientific">Mycena pura</name>
    <dbReference type="NCBI Taxonomy" id="153505"/>
    <lineage>
        <taxon>Eukaryota</taxon>
        <taxon>Fungi</taxon>
        <taxon>Dikarya</taxon>
        <taxon>Basidiomycota</taxon>
        <taxon>Agaricomycotina</taxon>
        <taxon>Agaricomycetes</taxon>
        <taxon>Agaricomycetidae</taxon>
        <taxon>Agaricales</taxon>
        <taxon>Marasmiineae</taxon>
        <taxon>Mycenaceae</taxon>
        <taxon>Mycena</taxon>
    </lineage>
</organism>
<keyword evidence="4" id="KW-1185">Reference proteome</keyword>
<dbReference type="InterPro" id="IPR041698">
    <property type="entry name" value="Methyltransf_25"/>
</dbReference>
<feature type="region of interest" description="Disordered" evidence="1">
    <location>
        <begin position="310"/>
        <end position="341"/>
    </location>
</feature>
<proteinExistence type="predicted"/>
<protein>
    <recommendedName>
        <fullName evidence="2">Methyltransferase domain-containing protein</fullName>
    </recommendedName>
</protein>
<reference evidence="3" key="1">
    <citation type="submission" date="2023-03" db="EMBL/GenBank/DDBJ databases">
        <title>Massive genome expansion in bonnet fungi (Mycena s.s.) driven by repeated elements and novel gene families across ecological guilds.</title>
        <authorList>
            <consortium name="Lawrence Berkeley National Laboratory"/>
            <person name="Harder C.B."/>
            <person name="Miyauchi S."/>
            <person name="Viragh M."/>
            <person name="Kuo A."/>
            <person name="Thoen E."/>
            <person name="Andreopoulos B."/>
            <person name="Lu D."/>
            <person name="Skrede I."/>
            <person name="Drula E."/>
            <person name="Henrissat B."/>
            <person name="Morin E."/>
            <person name="Kohler A."/>
            <person name="Barry K."/>
            <person name="LaButti K."/>
            <person name="Morin E."/>
            <person name="Salamov A."/>
            <person name="Lipzen A."/>
            <person name="Mereny Z."/>
            <person name="Hegedus B."/>
            <person name="Baldrian P."/>
            <person name="Stursova M."/>
            <person name="Weitz H."/>
            <person name="Taylor A."/>
            <person name="Grigoriev I.V."/>
            <person name="Nagy L.G."/>
            <person name="Martin F."/>
            <person name="Kauserud H."/>
        </authorList>
    </citation>
    <scope>NUCLEOTIDE SEQUENCE</scope>
    <source>
        <strain evidence="3">9144</strain>
    </source>
</reference>
<evidence type="ECO:0000259" key="2">
    <source>
        <dbReference type="Pfam" id="PF13649"/>
    </source>
</evidence>